<comment type="similarity">
    <text evidence="2 10">Belongs to the TonB family.</text>
</comment>
<name>K6XLJ8_9ALTE</name>
<dbReference type="InterPro" id="IPR037682">
    <property type="entry name" value="TonB_C"/>
</dbReference>
<evidence type="ECO:0000256" key="8">
    <source>
        <dbReference type="ARBA" id="ARBA00022989"/>
    </source>
</evidence>
<evidence type="ECO:0000256" key="2">
    <source>
        <dbReference type="ARBA" id="ARBA00006555"/>
    </source>
</evidence>
<dbReference type="Gene3D" id="3.30.2420.10">
    <property type="entry name" value="TonB"/>
    <property type="match status" value="1"/>
</dbReference>
<evidence type="ECO:0000256" key="3">
    <source>
        <dbReference type="ARBA" id="ARBA00022448"/>
    </source>
</evidence>
<dbReference type="NCBIfam" id="TIGR01352">
    <property type="entry name" value="tonB_Cterm"/>
    <property type="match status" value="1"/>
</dbReference>
<keyword evidence="4 10" id="KW-1003">Cell membrane</keyword>
<feature type="domain" description="TonB C-terminal" evidence="11">
    <location>
        <begin position="120"/>
        <end position="212"/>
    </location>
</feature>
<keyword evidence="13" id="KW-1185">Reference proteome</keyword>
<evidence type="ECO:0000259" key="11">
    <source>
        <dbReference type="PROSITE" id="PS52015"/>
    </source>
</evidence>
<comment type="function">
    <text evidence="10">Interacts with outer membrane receptor proteins that carry out high-affinity binding and energy dependent uptake into the periplasmic space of specific substrates. It could act to transduce energy from the cytoplasmic membrane to specific energy-requiring processes in the outer membrane, resulting in the release into the periplasm of ligands bound by these outer membrane proteins.</text>
</comment>
<reference evidence="12 13" key="1">
    <citation type="journal article" date="2017" name="Antonie Van Leeuwenhoek">
        <title>Rhizobium rhizosphaerae sp. nov., a novel species isolated from rice rhizosphere.</title>
        <authorList>
            <person name="Zhao J.J."/>
            <person name="Zhang J."/>
            <person name="Zhang R.J."/>
            <person name="Zhang C.W."/>
            <person name="Yin H.Q."/>
            <person name="Zhang X.X."/>
        </authorList>
    </citation>
    <scope>NUCLEOTIDE SEQUENCE [LARGE SCALE GENOMIC DNA]</scope>
    <source>
        <strain evidence="12 13">BSs20135</strain>
    </source>
</reference>
<keyword evidence="3 10" id="KW-0813">Transport</keyword>
<comment type="subcellular location">
    <subcellularLocation>
        <location evidence="1 10">Cell inner membrane</location>
        <topology evidence="1 10">Single-pass membrane protein</topology>
        <orientation evidence="1 10">Periplasmic side</orientation>
    </subcellularLocation>
</comment>
<dbReference type="RefSeq" id="WP_007624591.1">
    <property type="nucleotide sequence ID" value="NZ_BAEO01000062.1"/>
</dbReference>
<dbReference type="STRING" id="493475.GARC_4587"/>
<evidence type="ECO:0000313" key="13">
    <source>
        <dbReference type="Proteomes" id="UP000006327"/>
    </source>
</evidence>
<dbReference type="Pfam" id="PF03544">
    <property type="entry name" value="TonB_C"/>
    <property type="match status" value="1"/>
</dbReference>
<keyword evidence="9 10" id="KW-0472">Membrane</keyword>
<evidence type="ECO:0000256" key="4">
    <source>
        <dbReference type="ARBA" id="ARBA00022475"/>
    </source>
</evidence>
<evidence type="ECO:0000313" key="12">
    <source>
        <dbReference type="EMBL" id="GAC21529.1"/>
    </source>
</evidence>
<keyword evidence="7 10" id="KW-0653">Protein transport</keyword>
<keyword evidence="8 10" id="KW-1133">Transmembrane helix</keyword>
<dbReference type="PRINTS" id="PR01374">
    <property type="entry name" value="TONBPROTEIN"/>
</dbReference>
<dbReference type="GO" id="GO:0005886">
    <property type="term" value="C:plasma membrane"/>
    <property type="evidence" value="ECO:0007669"/>
    <property type="project" value="UniProtKB-SubCell"/>
</dbReference>
<organism evidence="12 13">
    <name type="scientific">Paraglaciecola arctica BSs20135</name>
    <dbReference type="NCBI Taxonomy" id="493475"/>
    <lineage>
        <taxon>Bacteria</taxon>
        <taxon>Pseudomonadati</taxon>
        <taxon>Pseudomonadota</taxon>
        <taxon>Gammaproteobacteria</taxon>
        <taxon>Alteromonadales</taxon>
        <taxon>Alteromonadaceae</taxon>
        <taxon>Paraglaciecola</taxon>
    </lineage>
</organism>
<keyword evidence="5 10" id="KW-0997">Cell inner membrane</keyword>
<keyword evidence="6 10" id="KW-0812">Transmembrane</keyword>
<evidence type="ECO:0000256" key="7">
    <source>
        <dbReference type="ARBA" id="ARBA00022927"/>
    </source>
</evidence>
<dbReference type="SUPFAM" id="SSF74653">
    <property type="entry name" value="TolA/TonB C-terminal domain"/>
    <property type="match status" value="1"/>
</dbReference>
<evidence type="ECO:0000256" key="6">
    <source>
        <dbReference type="ARBA" id="ARBA00022692"/>
    </source>
</evidence>
<dbReference type="GO" id="GO:0015891">
    <property type="term" value="P:siderophore transport"/>
    <property type="evidence" value="ECO:0007669"/>
    <property type="project" value="InterPro"/>
</dbReference>
<sequence length="212" mass="23432">MHTLPALTTDFKLNKFIAITTVAIVITFALFVGMQKLIKNDQINVTKVTEHPTITLTLDIKEKPPIERRTIKPKPIPLPIPKLVAKIINTDPDIGIDTTLFASTFNAPNIRNNIKPDFSSPGGDARPIVRVEPKYPTMAAKDGIEGWVKLSFSVTPSGTVNNIQVLDAEPKRMFNQAAKRALAKWKYKPNIQAGKAQAQDGMMVMLDFKLAS</sequence>
<evidence type="ECO:0000256" key="5">
    <source>
        <dbReference type="ARBA" id="ARBA00022519"/>
    </source>
</evidence>
<accession>K6XLJ8</accession>
<feature type="transmembrane region" description="Helical" evidence="10">
    <location>
        <begin position="16"/>
        <end position="34"/>
    </location>
</feature>
<dbReference type="Proteomes" id="UP000006327">
    <property type="component" value="Unassembled WGS sequence"/>
</dbReference>
<dbReference type="InterPro" id="IPR006260">
    <property type="entry name" value="TonB/TolA_C"/>
</dbReference>
<dbReference type="GO" id="GO:0055085">
    <property type="term" value="P:transmembrane transport"/>
    <property type="evidence" value="ECO:0007669"/>
    <property type="project" value="InterPro"/>
</dbReference>
<protein>
    <recommendedName>
        <fullName evidence="10">Protein TonB</fullName>
    </recommendedName>
</protein>
<dbReference type="AlphaFoldDB" id="K6XLJ8"/>
<evidence type="ECO:0000256" key="1">
    <source>
        <dbReference type="ARBA" id="ARBA00004383"/>
    </source>
</evidence>
<dbReference type="InterPro" id="IPR003538">
    <property type="entry name" value="TonB"/>
</dbReference>
<dbReference type="EMBL" id="BAEO01000062">
    <property type="protein sequence ID" value="GAC21529.1"/>
    <property type="molecule type" value="Genomic_DNA"/>
</dbReference>
<dbReference type="PROSITE" id="PS52015">
    <property type="entry name" value="TONB_CTD"/>
    <property type="match status" value="1"/>
</dbReference>
<dbReference type="GO" id="GO:0031992">
    <property type="term" value="F:energy transducer activity"/>
    <property type="evidence" value="ECO:0007669"/>
    <property type="project" value="InterPro"/>
</dbReference>
<keyword evidence="10" id="KW-0735">Signal-anchor</keyword>
<dbReference type="GO" id="GO:0015031">
    <property type="term" value="P:protein transport"/>
    <property type="evidence" value="ECO:0007669"/>
    <property type="project" value="UniProtKB-UniRule"/>
</dbReference>
<dbReference type="InterPro" id="IPR051045">
    <property type="entry name" value="TonB-dependent_transducer"/>
</dbReference>
<proteinExistence type="inferred from homology"/>
<gene>
    <name evidence="12" type="primary">tonB</name>
    <name evidence="12" type="ORF">GARC_4587</name>
</gene>
<evidence type="ECO:0000256" key="10">
    <source>
        <dbReference type="RuleBase" id="RU362123"/>
    </source>
</evidence>
<dbReference type="GO" id="GO:0030288">
    <property type="term" value="C:outer membrane-bounded periplasmic space"/>
    <property type="evidence" value="ECO:0007669"/>
    <property type="project" value="InterPro"/>
</dbReference>
<evidence type="ECO:0000256" key="9">
    <source>
        <dbReference type="ARBA" id="ARBA00023136"/>
    </source>
</evidence>
<dbReference type="eggNOG" id="COG0810">
    <property type="taxonomic scope" value="Bacteria"/>
</dbReference>
<comment type="caution">
    <text evidence="12">The sequence shown here is derived from an EMBL/GenBank/DDBJ whole genome shotgun (WGS) entry which is preliminary data.</text>
</comment>
<dbReference type="PANTHER" id="PTHR33446:SF14">
    <property type="entry name" value="PROTEIN TONB"/>
    <property type="match status" value="1"/>
</dbReference>
<dbReference type="PANTHER" id="PTHR33446">
    <property type="entry name" value="PROTEIN TONB-RELATED"/>
    <property type="match status" value="1"/>
</dbReference>